<keyword evidence="5 10" id="KW-0547">Nucleotide-binding</keyword>
<keyword evidence="3 10" id="KW-0479">Metal-binding</keyword>
<evidence type="ECO:0000259" key="12">
    <source>
        <dbReference type="PROSITE" id="PS51721"/>
    </source>
</evidence>
<dbReference type="GO" id="GO:0042274">
    <property type="term" value="P:ribosomal small subunit biogenesis"/>
    <property type="evidence" value="ECO:0007669"/>
    <property type="project" value="UniProtKB-UniRule"/>
</dbReference>
<reference evidence="13" key="1">
    <citation type="submission" date="2020-10" db="EMBL/GenBank/DDBJ databases">
        <authorList>
            <person name="Castelo-Branco R."/>
            <person name="Eusebio N."/>
            <person name="Adriana R."/>
            <person name="Vieira A."/>
            <person name="Brugerolle De Fraissinette N."/>
            <person name="Rezende De Castro R."/>
            <person name="Schneider M.P."/>
            <person name="Vasconcelos V."/>
            <person name="Leao P.N."/>
        </authorList>
    </citation>
    <scope>NUCLEOTIDE SEQUENCE</scope>
    <source>
        <strain evidence="13">LEGE 06105</strain>
    </source>
</reference>
<dbReference type="GO" id="GO:0003924">
    <property type="term" value="F:GTPase activity"/>
    <property type="evidence" value="ECO:0007669"/>
    <property type="project" value="UniProtKB-UniRule"/>
</dbReference>
<dbReference type="SUPFAM" id="SSF52540">
    <property type="entry name" value="P-loop containing nucleoside triphosphate hydrolases"/>
    <property type="match status" value="1"/>
</dbReference>
<dbReference type="HAMAP" id="MF_01820">
    <property type="entry name" value="GTPase_RsgA"/>
    <property type="match status" value="1"/>
</dbReference>
<feature type="binding site" evidence="10">
    <location>
        <begin position="149"/>
        <end position="152"/>
    </location>
    <ligand>
        <name>GTP</name>
        <dbReference type="ChEBI" id="CHEBI:37565"/>
    </ligand>
</feature>
<dbReference type="Gene3D" id="3.40.50.300">
    <property type="entry name" value="P-loop containing nucleotide triphosphate hydrolases"/>
    <property type="match status" value="1"/>
</dbReference>
<dbReference type="Proteomes" id="UP000620559">
    <property type="component" value="Unassembled WGS sequence"/>
</dbReference>
<keyword evidence="9 10" id="KW-0342">GTP-binding</keyword>
<evidence type="ECO:0000256" key="6">
    <source>
        <dbReference type="ARBA" id="ARBA00022801"/>
    </source>
</evidence>
<dbReference type="PROSITE" id="PS51721">
    <property type="entry name" value="G_CP"/>
    <property type="match status" value="1"/>
</dbReference>
<comment type="subcellular location">
    <subcellularLocation>
        <location evidence="10">Cytoplasm</location>
    </subcellularLocation>
</comment>
<evidence type="ECO:0000256" key="7">
    <source>
        <dbReference type="ARBA" id="ARBA00022833"/>
    </source>
</evidence>
<dbReference type="PANTHER" id="PTHR32120">
    <property type="entry name" value="SMALL RIBOSOMAL SUBUNIT BIOGENESIS GTPASE RSGA"/>
    <property type="match status" value="1"/>
</dbReference>
<evidence type="ECO:0000256" key="2">
    <source>
        <dbReference type="ARBA" id="ARBA00022517"/>
    </source>
</evidence>
<feature type="binding site" evidence="10">
    <location>
        <begin position="201"/>
        <end position="209"/>
    </location>
    <ligand>
        <name>GTP</name>
        <dbReference type="ChEBI" id="CHEBI:37565"/>
    </ligand>
</feature>
<feature type="domain" description="CP-type G" evidence="12">
    <location>
        <begin position="102"/>
        <end position="259"/>
    </location>
</feature>
<dbReference type="EMBL" id="JADEWL010000008">
    <property type="protein sequence ID" value="MBE9211909.1"/>
    <property type="molecule type" value="Genomic_DNA"/>
</dbReference>
<evidence type="ECO:0000256" key="1">
    <source>
        <dbReference type="ARBA" id="ARBA00022490"/>
    </source>
</evidence>
<protein>
    <recommendedName>
        <fullName evidence="10">Small ribosomal subunit biogenesis GTPase RsgA</fullName>
        <ecNumber evidence="10">3.6.1.-</ecNumber>
    </recommendedName>
</protein>
<keyword evidence="2 10" id="KW-0690">Ribosome biogenesis</keyword>
<dbReference type="AlphaFoldDB" id="A0A8J7F5U3"/>
<dbReference type="InterPro" id="IPR010914">
    <property type="entry name" value="RsgA_GTPase_dom"/>
</dbReference>
<comment type="subunit">
    <text evidence="10">Monomer. Associates with 30S ribosomal subunit, binds 16S rRNA.</text>
</comment>
<dbReference type="EC" id="3.6.1.-" evidence="10"/>
<keyword evidence="7 10" id="KW-0862">Zinc</keyword>
<keyword evidence="1 10" id="KW-0963">Cytoplasm</keyword>
<comment type="caution">
    <text evidence="13">The sequence shown here is derived from an EMBL/GenBank/DDBJ whole genome shotgun (WGS) entry which is preliminary data.</text>
</comment>
<keyword evidence="8 10" id="KW-0694">RNA-binding</keyword>
<dbReference type="GO" id="GO:0005737">
    <property type="term" value="C:cytoplasm"/>
    <property type="evidence" value="ECO:0007669"/>
    <property type="project" value="UniProtKB-SubCell"/>
</dbReference>
<evidence type="ECO:0000256" key="10">
    <source>
        <dbReference type="HAMAP-Rule" id="MF_01820"/>
    </source>
</evidence>
<proteinExistence type="inferred from homology"/>
<feature type="binding site" evidence="10">
    <location>
        <position position="295"/>
    </location>
    <ligand>
        <name>Zn(2+)</name>
        <dbReference type="ChEBI" id="CHEBI:29105"/>
    </ligand>
</feature>
<keyword evidence="4 10" id="KW-0699">rRNA-binding</keyword>
<dbReference type="InterPro" id="IPR030378">
    <property type="entry name" value="G_CP_dom"/>
</dbReference>
<dbReference type="PROSITE" id="PS50936">
    <property type="entry name" value="ENGC_GTPASE"/>
    <property type="match status" value="1"/>
</dbReference>
<comment type="function">
    <text evidence="10">One of several proteins that assist in the late maturation steps of the functional core of the 30S ribosomal subunit. Helps release RbfA from mature subunits. May play a role in the assembly of ribosomal proteins into the subunit. Circularly permuted GTPase that catalyzes slow GTP hydrolysis, GTPase activity is stimulated by the 30S ribosomal subunit.</text>
</comment>
<evidence type="ECO:0000313" key="14">
    <source>
        <dbReference type="Proteomes" id="UP000620559"/>
    </source>
</evidence>
<keyword evidence="14" id="KW-1185">Reference proteome</keyword>
<name>A0A8J7F5U3_9CYAN</name>
<evidence type="ECO:0000259" key="11">
    <source>
        <dbReference type="PROSITE" id="PS50936"/>
    </source>
</evidence>
<evidence type="ECO:0000256" key="3">
    <source>
        <dbReference type="ARBA" id="ARBA00022723"/>
    </source>
</evidence>
<dbReference type="InterPro" id="IPR004881">
    <property type="entry name" value="Ribosome_biogen_GTPase_RsgA"/>
</dbReference>
<sequence>MNLEYLGWNDFFADNFKRLHQPDLTVARVAIEHRNSYILYSEIGEISGEITGKFRHHVIQAEDFPGVGDWVVISIKQSQKSAIIHSVLPRKTKFSRQTIGEITEQQIVAANVDTVFLVSGLDGDFNPRRIERYLILAWESGANPVILLNKIDLCQNIKDCLNQVEKIALGVPIITISAANSQGLDALQPYLQPGKTVALLGSSGVGKSTITNQLKGEAIQKVKAVRQGDDRGRHTTTHRELILLANGSLIIDTPGMREIQIWASEQSLHSTFEDIEILAQECRFRNCQHRQEPGCAIQQALQEGKLDSSRFFSYQKLQKEVNYLSQKQDQKVYLDTKKRWKQITKSMRNHHKGY</sequence>
<dbReference type="RefSeq" id="WP_193917339.1">
    <property type="nucleotide sequence ID" value="NZ_JADEWL010000008.1"/>
</dbReference>
<dbReference type="GO" id="GO:0019843">
    <property type="term" value="F:rRNA binding"/>
    <property type="evidence" value="ECO:0007669"/>
    <property type="project" value="UniProtKB-KW"/>
</dbReference>
<dbReference type="GO" id="GO:0046872">
    <property type="term" value="F:metal ion binding"/>
    <property type="evidence" value="ECO:0007669"/>
    <property type="project" value="UniProtKB-KW"/>
</dbReference>
<feature type="binding site" evidence="10">
    <location>
        <position position="289"/>
    </location>
    <ligand>
        <name>Zn(2+)</name>
        <dbReference type="ChEBI" id="CHEBI:29105"/>
    </ligand>
</feature>
<evidence type="ECO:0000256" key="9">
    <source>
        <dbReference type="ARBA" id="ARBA00023134"/>
    </source>
</evidence>
<evidence type="ECO:0000256" key="8">
    <source>
        <dbReference type="ARBA" id="ARBA00022884"/>
    </source>
</evidence>
<evidence type="ECO:0000256" key="4">
    <source>
        <dbReference type="ARBA" id="ARBA00022730"/>
    </source>
</evidence>
<gene>
    <name evidence="10 13" type="primary">rsgA</name>
    <name evidence="13" type="ORF">IQ247_04095</name>
</gene>
<feature type="binding site" evidence="10">
    <location>
        <position position="282"/>
    </location>
    <ligand>
        <name>Zn(2+)</name>
        <dbReference type="ChEBI" id="CHEBI:29105"/>
    </ligand>
</feature>
<comment type="similarity">
    <text evidence="10">Belongs to the TRAFAC class YlqF/YawG GTPase family. RsgA subfamily.</text>
</comment>
<dbReference type="Pfam" id="PF03193">
    <property type="entry name" value="RsgA_GTPase"/>
    <property type="match status" value="1"/>
</dbReference>
<dbReference type="PANTHER" id="PTHR32120:SF10">
    <property type="entry name" value="SMALL RIBOSOMAL SUBUNIT BIOGENESIS GTPASE RSGA"/>
    <property type="match status" value="1"/>
</dbReference>
<dbReference type="CDD" id="cd01854">
    <property type="entry name" value="YjeQ_EngC"/>
    <property type="match status" value="1"/>
</dbReference>
<dbReference type="InterPro" id="IPR027417">
    <property type="entry name" value="P-loop_NTPase"/>
</dbReference>
<dbReference type="GO" id="GO:0005525">
    <property type="term" value="F:GTP binding"/>
    <property type="evidence" value="ECO:0007669"/>
    <property type="project" value="UniProtKB-UniRule"/>
</dbReference>
<feature type="domain" description="EngC GTPase" evidence="11">
    <location>
        <begin position="110"/>
        <end position="257"/>
    </location>
</feature>
<organism evidence="13 14">
    <name type="scientific">Plectonema cf. radiosum LEGE 06105</name>
    <dbReference type="NCBI Taxonomy" id="945769"/>
    <lineage>
        <taxon>Bacteria</taxon>
        <taxon>Bacillati</taxon>
        <taxon>Cyanobacteriota</taxon>
        <taxon>Cyanophyceae</taxon>
        <taxon>Oscillatoriophycideae</taxon>
        <taxon>Oscillatoriales</taxon>
        <taxon>Microcoleaceae</taxon>
        <taxon>Plectonema</taxon>
    </lineage>
</organism>
<comment type="cofactor">
    <cofactor evidence="10">
        <name>Zn(2+)</name>
        <dbReference type="ChEBI" id="CHEBI:29105"/>
    </cofactor>
    <text evidence="10">Binds 1 zinc ion per subunit.</text>
</comment>
<dbReference type="Gene3D" id="1.10.40.50">
    <property type="entry name" value="Probable gtpase engc, domain 3"/>
    <property type="match status" value="1"/>
</dbReference>
<dbReference type="NCBIfam" id="TIGR00157">
    <property type="entry name" value="ribosome small subunit-dependent GTPase A"/>
    <property type="match status" value="1"/>
</dbReference>
<feature type="binding site" evidence="10">
    <location>
        <position position="287"/>
    </location>
    <ligand>
        <name>Zn(2+)</name>
        <dbReference type="ChEBI" id="CHEBI:29105"/>
    </ligand>
</feature>
<keyword evidence="6 10" id="KW-0378">Hydrolase</keyword>
<evidence type="ECO:0000313" key="13">
    <source>
        <dbReference type="EMBL" id="MBE9211909.1"/>
    </source>
</evidence>
<accession>A0A8J7F5U3</accession>
<evidence type="ECO:0000256" key="5">
    <source>
        <dbReference type="ARBA" id="ARBA00022741"/>
    </source>
</evidence>